<reference evidence="10" key="1">
    <citation type="submission" date="2025-08" db="UniProtKB">
        <authorList>
            <consortium name="RefSeq"/>
        </authorList>
    </citation>
    <scope>IDENTIFICATION</scope>
    <source>
        <tissue evidence="10">Liver</tissue>
    </source>
</reference>
<sequence length="150" mass="16765">ILQALGKSYHPGCFRCVICNECLDGVPFTVDSENKIYCVRDYHKHVTPEKFYVEACDDGADDVLVIDRVSTEVTLSVKKDIPPSAVTRPIFGILGTIHLVAGNYLIVITKKTKIGEFFNHVIWKAADFDILSYKKTMLHLTDIQVCSQGS</sequence>
<dbReference type="Proteomes" id="UP000245341">
    <property type="component" value="Unplaced"/>
</dbReference>
<dbReference type="InterPro" id="IPR001781">
    <property type="entry name" value="Znf_LIM"/>
</dbReference>
<gene>
    <name evidence="10" type="primary">LOC102750421</name>
</gene>
<evidence type="ECO:0000256" key="7">
    <source>
        <dbReference type="PROSITE-ProRule" id="PRU00125"/>
    </source>
</evidence>
<dbReference type="GO" id="GO:0031047">
    <property type="term" value="P:regulatory ncRNA-mediated gene silencing"/>
    <property type="evidence" value="ECO:0007669"/>
    <property type="project" value="UniProtKB-KW"/>
</dbReference>
<dbReference type="OrthoDB" id="405996at2759"/>
<keyword evidence="4 7" id="KW-0862">Zinc</keyword>
<dbReference type="InterPro" id="IPR047172">
    <property type="entry name" value="Ajuba-like"/>
</dbReference>
<dbReference type="Pfam" id="PF00412">
    <property type="entry name" value="LIM"/>
    <property type="match status" value="1"/>
</dbReference>
<dbReference type="GO" id="GO:0003714">
    <property type="term" value="F:transcription corepressor activity"/>
    <property type="evidence" value="ECO:0007669"/>
    <property type="project" value="TreeGrafter"/>
</dbReference>
<evidence type="ECO:0000313" key="9">
    <source>
        <dbReference type="Proteomes" id="UP000245341"/>
    </source>
</evidence>
<dbReference type="GO" id="GO:0007010">
    <property type="term" value="P:cytoskeleton organization"/>
    <property type="evidence" value="ECO:0007669"/>
    <property type="project" value="TreeGrafter"/>
</dbReference>
<dbReference type="GeneID" id="102750421"/>
<feature type="non-terminal residue" evidence="10">
    <location>
        <position position="1"/>
    </location>
</feature>
<dbReference type="GO" id="GO:0005912">
    <property type="term" value="C:adherens junction"/>
    <property type="evidence" value="ECO:0007669"/>
    <property type="project" value="TreeGrafter"/>
</dbReference>
<protein>
    <recommendedName>
        <fullName evidence="1">LIM domain-containing protein 1</fullName>
    </recommendedName>
</protein>
<evidence type="ECO:0000256" key="1">
    <source>
        <dbReference type="ARBA" id="ARBA00015501"/>
    </source>
</evidence>
<keyword evidence="2" id="KW-0678">Repressor</keyword>
<dbReference type="GO" id="GO:0000932">
    <property type="term" value="C:P-body"/>
    <property type="evidence" value="ECO:0007669"/>
    <property type="project" value="TreeGrafter"/>
</dbReference>
<dbReference type="GO" id="GO:0046872">
    <property type="term" value="F:metal ion binding"/>
    <property type="evidence" value="ECO:0007669"/>
    <property type="project" value="UniProtKB-KW"/>
</dbReference>
<evidence type="ECO:0000256" key="3">
    <source>
        <dbReference type="ARBA" id="ARBA00022723"/>
    </source>
</evidence>
<keyword evidence="5 7" id="KW-0440">LIM domain</keyword>
<evidence type="ECO:0000256" key="4">
    <source>
        <dbReference type="ARBA" id="ARBA00022833"/>
    </source>
</evidence>
<name>A0A7F8QBQ2_LEPWE</name>
<keyword evidence="6" id="KW-0943">RNA-mediated gene silencing</keyword>
<dbReference type="PROSITE" id="PS50023">
    <property type="entry name" value="LIM_DOMAIN_2"/>
    <property type="match status" value="1"/>
</dbReference>
<dbReference type="GO" id="GO:0035331">
    <property type="term" value="P:negative regulation of hippo signaling"/>
    <property type="evidence" value="ECO:0007669"/>
    <property type="project" value="TreeGrafter"/>
</dbReference>
<dbReference type="CDD" id="cd09355">
    <property type="entry name" value="LIM2_Ajuba_like"/>
    <property type="match status" value="1"/>
</dbReference>
<accession>A0A7F8QBQ2</accession>
<dbReference type="RefSeq" id="XP_030878036.1">
    <property type="nucleotide sequence ID" value="XM_031022176.1"/>
</dbReference>
<dbReference type="KEGG" id="lww:102750421"/>
<keyword evidence="3 7" id="KW-0479">Metal-binding</keyword>
<organism evidence="9 10">
    <name type="scientific">Leptonychotes weddellii</name>
    <name type="common">Weddell seal</name>
    <name type="synonym">Otaria weddellii</name>
    <dbReference type="NCBI Taxonomy" id="9713"/>
    <lineage>
        <taxon>Eukaryota</taxon>
        <taxon>Metazoa</taxon>
        <taxon>Chordata</taxon>
        <taxon>Craniata</taxon>
        <taxon>Vertebrata</taxon>
        <taxon>Euteleostomi</taxon>
        <taxon>Mammalia</taxon>
        <taxon>Eutheria</taxon>
        <taxon>Laurasiatheria</taxon>
        <taxon>Carnivora</taxon>
        <taxon>Caniformia</taxon>
        <taxon>Pinnipedia</taxon>
        <taxon>Phocidae</taxon>
        <taxon>Monachinae</taxon>
        <taxon>Lobodontini</taxon>
        <taxon>Leptonychotes</taxon>
    </lineage>
</organism>
<dbReference type="SMART" id="SM00132">
    <property type="entry name" value="LIM"/>
    <property type="match status" value="1"/>
</dbReference>
<dbReference type="PANTHER" id="PTHR24219">
    <property type="entry name" value="LIM DOMAIN-CONTAINING PROTEIN JUB"/>
    <property type="match status" value="1"/>
</dbReference>
<dbReference type="GO" id="GO:0005667">
    <property type="term" value="C:transcription regulator complex"/>
    <property type="evidence" value="ECO:0007669"/>
    <property type="project" value="TreeGrafter"/>
</dbReference>
<evidence type="ECO:0000259" key="8">
    <source>
        <dbReference type="PROSITE" id="PS50023"/>
    </source>
</evidence>
<keyword evidence="9" id="KW-1185">Reference proteome</keyword>
<dbReference type="Gene3D" id="2.10.110.10">
    <property type="entry name" value="Cysteine Rich Protein"/>
    <property type="match status" value="1"/>
</dbReference>
<dbReference type="GO" id="GO:0005634">
    <property type="term" value="C:nucleus"/>
    <property type="evidence" value="ECO:0007669"/>
    <property type="project" value="TreeGrafter"/>
</dbReference>
<dbReference type="SUPFAM" id="SSF57716">
    <property type="entry name" value="Glucocorticoid receptor-like (DNA-binding domain)"/>
    <property type="match status" value="1"/>
</dbReference>
<dbReference type="InterPro" id="IPR047247">
    <property type="entry name" value="Ajuba-like_LIM2"/>
</dbReference>
<proteinExistence type="predicted"/>
<feature type="domain" description="LIM zinc-binding" evidence="8">
    <location>
        <begin position="1"/>
        <end position="48"/>
    </location>
</feature>
<dbReference type="PANTHER" id="PTHR24219:SF3">
    <property type="entry name" value="LIM DOMAIN-CONTAINING PROTEIN 1"/>
    <property type="match status" value="1"/>
</dbReference>
<evidence type="ECO:0000256" key="2">
    <source>
        <dbReference type="ARBA" id="ARBA00022491"/>
    </source>
</evidence>
<evidence type="ECO:0000256" key="5">
    <source>
        <dbReference type="ARBA" id="ARBA00023038"/>
    </source>
</evidence>
<dbReference type="AlphaFoldDB" id="A0A7F8QBQ2"/>
<dbReference type="GO" id="GO:0001666">
    <property type="term" value="P:response to hypoxia"/>
    <property type="evidence" value="ECO:0007669"/>
    <property type="project" value="TreeGrafter"/>
</dbReference>
<evidence type="ECO:0000313" key="10">
    <source>
        <dbReference type="RefSeq" id="XP_030878036.1"/>
    </source>
</evidence>
<evidence type="ECO:0000256" key="6">
    <source>
        <dbReference type="ARBA" id="ARBA00023158"/>
    </source>
</evidence>